<sequence>MAKVAFIGLGVMGYPMAGHLVKHGHQVTVYNRTEAKAQAWAKEHGGEYQLTPRAAAEGQEIVFVCVGNDDDLRQVTLGDTGALAGMDSESILVDHTTASADVAREINAVALSLDIGFMDAPVSGGQAGAENGVLTVMAGGEQSTFDTAKPVIDSYARCVELLGEVGAGQLTKMVNQICIAGVVQGLAEGLHFARSAGLDGEKVVEVISKGAAQSWQMENRYQTMWQGEYNLGFAVDWMRKDLGIALTEARRNGSHLPLTALVDQFYSEVQGLGGSRWDTSSLLAKLEKNRG</sequence>
<dbReference type="InterPro" id="IPR008927">
    <property type="entry name" value="6-PGluconate_DH-like_C_sf"/>
</dbReference>
<gene>
    <name evidence="7" type="ordered locus">Spea_2489</name>
</gene>
<dbReference type="AlphaFoldDB" id="A8H5H2"/>
<dbReference type="GO" id="GO:0016054">
    <property type="term" value="P:organic acid catabolic process"/>
    <property type="evidence" value="ECO:0007669"/>
    <property type="project" value="UniProtKB-ARBA"/>
</dbReference>
<feature type="active site" evidence="4">
    <location>
        <position position="172"/>
    </location>
</feature>
<dbReference type="PANTHER" id="PTHR43060:SF15">
    <property type="entry name" value="3-HYDROXYISOBUTYRATE DEHYDROGENASE-LIKE 1, MITOCHONDRIAL-RELATED"/>
    <property type="match status" value="1"/>
</dbReference>
<dbReference type="RefSeq" id="WP_012155718.1">
    <property type="nucleotide sequence ID" value="NC_009901.1"/>
</dbReference>
<dbReference type="Proteomes" id="UP000002608">
    <property type="component" value="Chromosome"/>
</dbReference>
<reference evidence="7 8" key="1">
    <citation type="submission" date="2007-10" db="EMBL/GenBank/DDBJ databases">
        <title>Complete sequence of Shewanella pealeana ATCC 700345.</title>
        <authorList>
            <consortium name="US DOE Joint Genome Institute"/>
            <person name="Copeland A."/>
            <person name="Lucas S."/>
            <person name="Lapidus A."/>
            <person name="Barry K."/>
            <person name="Glavina del Rio T."/>
            <person name="Dalin E."/>
            <person name="Tice H."/>
            <person name="Pitluck S."/>
            <person name="Chertkov O."/>
            <person name="Brettin T."/>
            <person name="Bruce D."/>
            <person name="Detter J.C."/>
            <person name="Han C."/>
            <person name="Schmutz J."/>
            <person name="Larimer F."/>
            <person name="Land M."/>
            <person name="Hauser L."/>
            <person name="Kyrpides N."/>
            <person name="Kim E."/>
            <person name="Zhao J.-S.Z."/>
            <person name="Manno D."/>
            <person name="Hawari J."/>
            <person name="Richardson P."/>
        </authorList>
    </citation>
    <scope>NUCLEOTIDE SEQUENCE [LARGE SCALE GENOMIC DNA]</scope>
    <source>
        <strain evidence="8">ATCC 700345 / ANG-SQ1</strain>
    </source>
</reference>
<keyword evidence="3" id="KW-0520">NAD</keyword>
<dbReference type="OrthoDB" id="9786703at2"/>
<evidence type="ECO:0000256" key="2">
    <source>
        <dbReference type="ARBA" id="ARBA00023002"/>
    </source>
</evidence>
<proteinExistence type="inferred from homology"/>
<dbReference type="PIRSF" id="PIRSF000103">
    <property type="entry name" value="HIBADH"/>
    <property type="match status" value="1"/>
</dbReference>
<name>A8H5H2_SHEPA</name>
<protein>
    <submittedName>
        <fullName evidence="7">6-phosphogluconate dehydrogenase NAD-binding</fullName>
    </submittedName>
</protein>
<feature type="domain" description="3-hydroxyisobutyrate dehydrogenase-like NAD-binding" evidence="6">
    <location>
        <begin position="166"/>
        <end position="283"/>
    </location>
</feature>
<keyword evidence="2" id="KW-0560">Oxidoreductase</keyword>
<dbReference type="InterPro" id="IPR002204">
    <property type="entry name" value="3-OH-isobutyrate_DH-rel_CS"/>
</dbReference>
<dbReference type="Gene3D" id="1.10.1040.10">
    <property type="entry name" value="N-(1-d-carboxylethyl)-l-norvaline Dehydrogenase, domain 2"/>
    <property type="match status" value="1"/>
</dbReference>
<dbReference type="Pfam" id="PF03446">
    <property type="entry name" value="NAD_binding_2"/>
    <property type="match status" value="1"/>
</dbReference>
<dbReference type="InterPro" id="IPR036291">
    <property type="entry name" value="NAD(P)-bd_dom_sf"/>
</dbReference>
<dbReference type="InterPro" id="IPR013328">
    <property type="entry name" value="6PGD_dom2"/>
</dbReference>
<evidence type="ECO:0000313" key="8">
    <source>
        <dbReference type="Proteomes" id="UP000002608"/>
    </source>
</evidence>
<dbReference type="KEGG" id="spl:Spea_2489"/>
<dbReference type="Gene3D" id="3.40.50.720">
    <property type="entry name" value="NAD(P)-binding Rossmann-like Domain"/>
    <property type="match status" value="1"/>
</dbReference>
<dbReference type="eggNOG" id="COG2084">
    <property type="taxonomic scope" value="Bacteria"/>
</dbReference>
<dbReference type="GO" id="GO:0050661">
    <property type="term" value="F:NADP binding"/>
    <property type="evidence" value="ECO:0007669"/>
    <property type="project" value="InterPro"/>
</dbReference>
<dbReference type="GO" id="GO:0016491">
    <property type="term" value="F:oxidoreductase activity"/>
    <property type="evidence" value="ECO:0007669"/>
    <property type="project" value="UniProtKB-KW"/>
</dbReference>
<feature type="domain" description="6-phosphogluconate dehydrogenase NADP-binding" evidence="5">
    <location>
        <begin position="3"/>
        <end position="163"/>
    </location>
</feature>
<evidence type="ECO:0000313" key="7">
    <source>
        <dbReference type="EMBL" id="ABV87809.1"/>
    </source>
</evidence>
<accession>A8H5H2</accession>
<dbReference type="EMBL" id="CP000851">
    <property type="protein sequence ID" value="ABV87809.1"/>
    <property type="molecule type" value="Genomic_DNA"/>
</dbReference>
<evidence type="ECO:0000259" key="5">
    <source>
        <dbReference type="Pfam" id="PF03446"/>
    </source>
</evidence>
<evidence type="ECO:0000256" key="3">
    <source>
        <dbReference type="ARBA" id="ARBA00023027"/>
    </source>
</evidence>
<organism evidence="7 8">
    <name type="scientific">Shewanella pealeana (strain ATCC 700345 / ANG-SQ1)</name>
    <dbReference type="NCBI Taxonomy" id="398579"/>
    <lineage>
        <taxon>Bacteria</taxon>
        <taxon>Pseudomonadati</taxon>
        <taxon>Pseudomonadota</taxon>
        <taxon>Gammaproteobacteria</taxon>
        <taxon>Alteromonadales</taxon>
        <taxon>Shewanellaceae</taxon>
        <taxon>Shewanella</taxon>
    </lineage>
</organism>
<dbReference type="InterPro" id="IPR029154">
    <property type="entry name" value="HIBADH-like_NADP-bd"/>
</dbReference>
<dbReference type="InterPro" id="IPR006115">
    <property type="entry name" value="6PGDH_NADP-bd"/>
</dbReference>
<evidence type="ECO:0000256" key="4">
    <source>
        <dbReference type="PIRSR" id="PIRSR000103-1"/>
    </source>
</evidence>
<dbReference type="HOGENOM" id="CLU_035117_1_0_6"/>
<dbReference type="SUPFAM" id="SSF51735">
    <property type="entry name" value="NAD(P)-binding Rossmann-fold domains"/>
    <property type="match status" value="1"/>
</dbReference>
<evidence type="ECO:0000259" key="6">
    <source>
        <dbReference type="Pfam" id="PF14833"/>
    </source>
</evidence>
<dbReference type="InterPro" id="IPR015815">
    <property type="entry name" value="HIBADH-related"/>
</dbReference>
<dbReference type="PROSITE" id="PS00895">
    <property type="entry name" value="3_HYDROXYISOBUT_DH"/>
    <property type="match status" value="1"/>
</dbReference>
<dbReference type="STRING" id="398579.Spea_2489"/>
<dbReference type="Pfam" id="PF14833">
    <property type="entry name" value="NAD_binding_11"/>
    <property type="match status" value="1"/>
</dbReference>
<evidence type="ECO:0000256" key="1">
    <source>
        <dbReference type="ARBA" id="ARBA00009080"/>
    </source>
</evidence>
<keyword evidence="8" id="KW-1185">Reference proteome</keyword>
<comment type="similarity">
    <text evidence="1">Belongs to the HIBADH-related family.</text>
</comment>
<dbReference type="PANTHER" id="PTHR43060">
    <property type="entry name" value="3-HYDROXYISOBUTYRATE DEHYDROGENASE-LIKE 1, MITOCHONDRIAL-RELATED"/>
    <property type="match status" value="1"/>
</dbReference>
<dbReference type="GO" id="GO:0051287">
    <property type="term" value="F:NAD binding"/>
    <property type="evidence" value="ECO:0007669"/>
    <property type="project" value="InterPro"/>
</dbReference>
<dbReference type="SUPFAM" id="SSF48179">
    <property type="entry name" value="6-phosphogluconate dehydrogenase C-terminal domain-like"/>
    <property type="match status" value="1"/>
</dbReference>